<accession>W2VPN3</accession>
<sequence length="37" mass="4369">MTSSFSKIQRFLRGFAMILVFNSTRFMAIKLTVTMMY</sequence>
<dbReference type="EMBL" id="ANIX01004606">
    <property type="protein sequence ID" value="ETP00195.1"/>
    <property type="molecule type" value="Genomic_DNA"/>
</dbReference>
<keyword evidence="1" id="KW-0812">Transmembrane</keyword>
<evidence type="ECO:0000313" key="3">
    <source>
        <dbReference type="Proteomes" id="UP000018958"/>
    </source>
</evidence>
<dbReference type="AlphaFoldDB" id="W2VPN3"/>
<comment type="caution">
    <text evidence="2">The sequence shown here is derived from an EMBL/GenBank/DDBJ whole genome shotgun (WGS) entry which is preliminary data.</text>
</comment>
<organism evidence="2 3">
    <name type="scientific">Phytophthora nicotianae CJ01A1</name>
    <dbReference type="NCBI Taxonomy" id="1317063"/>
    <lineage>
        <taxon>Eukaryota</taxon>
        <taxon>Sar</taxon>
        <taxon>Stramenopiles</taxon>
        <taxon>Oomycota</taxon>
        <taxon>Peronosporomycetes</taxon>
        <taxon>Peronosporales</taxon>
        <taxon>Peronosporaceae</taxon>
        <taxon>Phytophthora</taxon>
    </lineage>
</organism>
<evidence type="ECO:0000256" key="1">
    <source>
        <dbReference type="SAM" id="Phobius"/>
    </source>
</evidence>
<feature type="transmembrane region" description="Helical" evidence="1">
    <location>
        <begin position="12"/>
        <end position="33"/>
    </location>
</feature>
<reference evidence="2 3" key="1">
    <citation type="submission" date="2013-11" db="EMBL/GenBank/DDBJ databases">
        <title>The Genome Sequence of Phytophthora parasitica CJ01A1.</title>
        <authorList>
            <consortium name="The Broad Institute Genomics Platform"/>
            <person name="Russ C."/>
            <person name="Tyler B."/>
            <person name="Panabieres F."/>
            <person name="Shan W."/>
            <person name="Tripathy S."/>
            <person name="Grunwald N."/>
            <person name="Machado M."/>
            <person name="Johnson C.S."/>
            <person name="Walker B."/>
            <person name="Young S.K."/>
            <person name="Zeng Q."/>
            <person name="Gargeya S."/>
            <person name="Fitzgerald M."/>
            <person name="Haas B."/>
            <person name="Abouelleil A."/>
            <person name="Allen A.W."/>
            <person name="Alvarado L."/>
            <person name="Arachchi H.M."/>
            <person name="Berlin A.M."/>
            <person name="Chapman S.B."/>
            <person name="Gainer-Dewar J."/>
            <person name="Goldberg J."/>
            <person name="Griggs A."/>
            <person name="Gujja S."/>
            <person name="Hansen M."/>
            <person name="Howarth C."/>
            <person name="Imamovic A."/>
            <person name="Ireland A."/>
            <person name="Larimer J."/>
            <person name="McCowan C."/>
            <person name="Murphy C."/>
            <person name="Pearson M."/>
            <person name="Poon T.W."/>
            <person name="Priest M."/>
            <person name="Roberts A."/>
            <person name="Saif S."/>
            <person name="Shea T."/>
            <person name="Sisk P."/>
            <person name="Sykes S."/>
            <person name="Wortman J."/>
            <person name="Nusbaum C."/>
            <person name="Birren B."/>
        </authorList>
    </citation>
    <scope>NUCLEOTIDE SEQUENCE [LARGE SCALE GENOMIC DNA]</scope>
    <source>
        <strain evidence="2 3">CJ01A1</strain>
    </source>
</reference>
<keyword evidence="1" id="KW-1133">Transmembrane helix</keyword>
<dbReference type="Proteomes" id="UP000018958">
    <property type="component" value="Unassembled WGS sequence"/>
</dbReference>
<protein>
    <submittedName>
        <fullName evidence="2">Uncharacterized protein</fullName>
    </submittedName>
</protein>
<name>W2VPN3_PHYNI</name>
<gene>
    <name evidence="2" type="ORF">F441_22383</name>
</gene>
<keyword evidence="1" id="KW-0472">Membrane</keyword>
<evidence type="ECO:0000313" key="2">
    <source>
        <dbReference type="EMBL" id="ETP00195.1"/>
    </source>
</evidence>
<proteinExistence type="predicted"/>